<dbReference type="EMBL" id="KN847317">
    <property type="protein sequence ID" value="KIW60400.1"/>
    <property type="molecule type" value="Genomic_DNA"/>
</dbReference>
<organism evidence="2 3">
    <name type="scientific">Exophiala xenobiotica</name>
    <dbReference type="NCBI Taxonomy" id="348802"/>
    <lineage>
        <taxon>Eukaryota</taxon>
        <taxon>Fungi</taxon>
        <taxon>Dikarya</taxon>
        <taxon>Ascomycota</taxon>
        <taxon>Pezizomycotina</taxon>
        <taxon>Eurotiomycetes</taxon>
        <taxon>Chaetothyriomycetidae</taxon>
        <taxon>Chaetothyriales</taxon>
        <taxon>Herpotrichiellaceae</taxon>
        <taxon>Exophiala</taxon>
    </lineage>
</organism>
<sequence>MSALPTEEQSLTGSTFETTEHAEVPVSACELLVIELYAETLLSRAHFLFFLAALTDTPPLKRDVLFQDGVTALEEAETLCMSGRYSVSSDLRAKYWFVRGFLAQSGGDDRNATEYYLKAKEINGSYEAFEGARKLLHHRGDDDEMADMWDQVDSDRGSLDSLGAVPRELAGKPIQSAPSPSVDANQVRPDSVLFTFLYGRVKEPAGVEEAPEVDDSTTGDVPSPSSPLVAVQSRSFSKDNVTKTIEKLMDAPPRRRPLADRHQTPTPVHPPPESMRLGLEKEKDQAAKEFKERNEQLRGWLEAKPAPSNASLHEETLLSDTPSMTNLVASVREAVPQVIPSASKPKLNIQAIRRLSVSSKSAQASPTTPSPLRNASFPDEFTEGAD</sequence>
<dbReference type="OrthoDB" id="4158750at2759"/>
<reference evidence="2 3" key="1">
    <citation type="submission" date="2015-01" db="EMBL/GenBank/DDBJ databases">
        <title>The Genome Sequence of Exophiala xenobiotica CBS118157.</title>
        <authorList>
            <consortium name="The Broad Institute Genomics Platform"/>
            <person name="Cuomo C."/>
            <person name="de Hoog S."/>
            <person name="Gorbushina A."/>
            <person name="Stielow B."/>
            <person name="Teixiera M."/>
            <person name="Abouelleil A."/>
            <person name="Chapman S.B."/>
            <person name="Priest M."/>
            <person name="Young S.K."/>
            <person name="Wortman J."/>
            <person name="Nusbaum C."/>
            <person name="Birren B."/>
        </authorList>
    </citation>
    <scope>NUCLEOTIDE SEQUENCE [LARGE SCALE GENOMIC DNA]</scope>
    <source>
        <strain evidence="2 3">CBS 118157</strain>
    </source>
</reference>
<feature type="compositionally biased region" description="Polar residues" evidence="1">
    <location>
        <begin position="357"/>
        <end position="373"/>
    </location>
</feature>
<feature type="region of interest" description="Disordered" evidence="1">
    <location>
        <begin position="250"/>
        <end position="277"/>
    </location>
</feature>
<dbReference type="AlphaFoldDB" id="A0A0D2F0D8"/>
<accession>A0A0D2F0D8</accession>
<keyword evidence="3" id="KW-1185">Reference proteome</keyword>
<proteinExistence type="predicted"/>
<evidence type="ECO:0000256" key="1">
    <source>
        <dbReference type="SAM" id="MobiDB-lite"/>
    </source>
</evidence>
<dbReference type="HOGENOM" id="CLU_060358_0_0_1"/>
<feature type="region of interest" description="Disordered" evidence="1">
    <location>
        <begin position="299"/>
        <end position="320"/>
    </location>
</feature>
<dbReference type="Proteomes" id="UP000054342">
    <property type="component" value="Unassembled WGS sequence"/>
</dbReference>
<protein>
    <submittedName>
        <fullName evidence="2">Uncharacterized protein</fullName>
    </submittedName>
</protein>
<dbReference type="RefSeq" id="XP_013320984.1">
    <property type="nucleotide sequence ID" value="XM_013465530.1"/>
</dbReference>
<name>A0A0D2F0D8_9EURO</name>
<evidence type="ECO:0000313" key="3">
    <source>
        <dbReference type="Proteomes" id="UP000054342"/>
    </source>
</evidence>
<evidence type="ECO:0000313" key="2">
    <source>
        <dbReference type="EMBL" id="KIW60400.1"/>
    </source>
</evidence>
<dbReference type="GeneID" id="25322524"/>
<gene>
    <name evidence="2" type="ORF">PV05_00616</name>
</gene>
<feature type="compositionally biased region" description="Basic and acidic residues" evidence="1">
    <location>
        <begin position="250"/>
        <end position="263"/>
    </location>
</feature>
<feature type="region of interest" description="Disordered" evidence="1">
    <location>
        <begin position="357"/>
        <end position="386"/>
    </location>
</feature>
<feature type="region of interest" description="Disordered" evidence="1">
    <location>
        <begin position="206"/>
        <end position="235"/>
    </location>
</feature>